<feature type="compositionally biased region" description="Basic and acidic residues" evidence="1">
    <location>
        <begin position="16"/>
        <end position="26"/>
    </location>
</feature>
<comment type="caution">
    <text evidence="2">The sequence shown here is derived from an EMBL/GenBank/DDBJ whole genome shotgun (WGS) entry which is preliminary data.</text>
</comment>
<evidence type="ECO:0000256" key="1">
    <source>
        <dbReference type="SAM" id="MobiDB-lite"/>
    </source>
</evidence>
<reference evidence="2 3" key="1">
    <citation type="journal article" date="2019" name="Philos. Trans. R. Soc. Lond., B, Biol. Sci.">
        <title>Ant behaviour and brain gene expression of defending hosts depend on the ecological success of the intruding social parasite.</title>
        <authorList>
            <person name="Kaur R."/>
            <person name="Stoldt M."/>
            <person name="Jongepier E."/>
            <person name="Feldmeyer B."/>
            <person name="Menzel F."/>
            <person name="Bornberg-Bauer E."/>
            <person name="Foitzik S."/>
        </authorList>
    </citation>
    <scope>NUCLEOTIDE SEQUENCE [LARGE SCALE GENOMIC DNA]</scope>
    <source>
        <tissue evidence="2">Whole body</tissue>
    </source>
</reference>
<proteinExistence type="predicted"/>
<organism evidence="2 3">
    <name type="scientific">Temnothorax longispinosus</name>
    <dbReference type="NCBI Taxonomy" id="300112"/>
    <lineage>
        <taxon>Eukaryota</taxon>
        <taxon>Metazoa</taxon>
        <taxon>Ecdysozoa</taxon>
        <taxon>Arthropoda</taxon>
        <taxon>Hexapoda</taxon>
        <taxon>Insecta</taxon>
        <taxon>Pterygota</taxon>
        <taxon>Neoptera</taxon>
        <taxon>Endopterygota</taxon>
        <taxon>Hymenoptera</taxon>
        <taxon>Apocrita</taxon>
        <taxon>Aculeata</taxon>
        <taxon>Formicoidea</taxon>
        <taxon>Formicidae</taxon>
        <taxon>Myrmicinae</taxon>
        <taxon>Temnothorax</taxon>
    </lineage>
</organism>
<dbReference type="Proteomes" id="UP000310200">
    <property type="component" value="Unassembled WGS sequence"/>
</dbReference>
<keyword evidence="3" id="KW-1185">Reference proteome</keyword>
<sequence>MGSLISTKRPVATEAETGKMREKENETQLDATAYESRTQWAAVAVRESDASHGATLARSSRASQCASADGDINPLPGLNVRRFLRGLSDGKQ</sequence>
<evidence type="ECO:0000313" key="3">
    <source>
        <dbReference type="Proteomes" id="UP000310200"/>
    </source>
</evidence>
<protein>
    <submittedName>
        <fullName evidence="2">Uncharacterized protein</fullName>
    </submittedName>
</protein>
<name>A0A4S2JDT6_9HYME</name>
<dbReference type="AlphaFoldDB" id="A0A4S2JDT6"/>
<dbReference type="EMBL" id="QBLH01003970">
    <property type="protein sequence ID" value="TGZ32058.1"/>
    <property type="molecule type" value="Genomic_DNA"/>
</dbReference>
<feature type="region of interest" description="Disordered" evidence="1">
    <location>
        <begin position="1"/>
        <end position="26"/>
    </location>
</feature>
<evidence type="ECO:0000313" key="2">
    <source>
        <dbReference type="EMBL" id="TGZ32058.1"/>
    </source>
</evidence>
<gene>
    <name evidence="2" type="ORF">DBV15_03792</name>
</gene>
<accession>A0A4S2JDT6</accession>